<organism evidence="1 2">
    <name type="scientific">Klebsiella phage Miro</name>
    <dbReference type="NCBI Taxonomy" id="1675608"/>
    <lineage>
        <taxon>Viruses</taxon>
        <taxon>Duplodnaviria</taxon>
        <taxon>Heunggongvirae</taxon>
        <taxon>Uroviricota</taxon>
        <taxon>Caudoviricetes</taxon>
        <taxon>Pantevenvirales</taxon>
        <taxon>Straboviridae</taxon>
        <taxon>Slopekvirus</taxon>
        <taxon>Klebsiella virus Miro</taxon>
    </lineage>
</organism>
<sequence length="94" mass="10731">MLDHPGSMSMVLLEALKAYDIPCHFGEVTVNTIVDEIDNPNTFIACLVRKFTSCFRPSPEKVVISSVSAHHRVLDDGKIQLYWKVLYHVVYHED</sequence>
<dbReference type="Proteomes" id="UP000222117">
    <property type="component" value="Segment"/>
</dbReference>
<name>A0A0K1LQ15_9CAUD</name>
<accession>A0A0K1LQ15</accession>
<evidence type="ECO:0000313" key="1">
    <source>
        <dbReference type="EMBL" id="AKU44661.1"/>
    </source>
</evidence>
<evidence type="ECO:0000313" key="2">
    <source>
        <dbReference type="Proteomes" id="UP000222117"/>
    </source>
</evidence>
<reference evidence="1 2" key="1">
    <citation type="journal article" date="2015" name="Genome Announc.">
        <title>Complete Genome Sequence of Klebsiella pneumoniae Carbapenemase-Producing K. pneumoniae Myophage Miro.</title>
        <authorList>
            <person name="Mijalis E.M."/>
            <person name="Lessor L.E."/>
            <person name="Cahill J.L."/>
            <person name="Rasche E.S."/>
            <person name="Kuty Everett G.F."/>
        </authorList>
    </citation>
    <scope>NUCLEOTIDE SEQUENCE [LARGE SCALE GENOMIC DNA]</scope>
</reference>
<dbReference type="EMBL" id="KT001919">
    <property type="protein sequence ID" value="AKU44661.1"/>
    <property type="molecule type" value="Genomic_DNA"/>
</dbReference>
<gene>
    <name evidence="1" type="ORF">CPT_Miro77</name>
</gene>
<proteinExistence type="predicted"/>
<protein>
    <submittedName>
        <fullName evidence="1">Uncharacterized protein</fullName>
    </submittedName>
</protein>